<feature type="domain" description="PHD-type" evidence="8">
    <location>
        <begin position="842"/>
        <end position="898"/>
    </location>
</feature>
<dbReference type="AlphaFoldDB" id="A0A100IP08"/>
<dbReference type="InterPro" id="IPR019786">
    <property type="entry name" value="Zinc_finger_PHD-type_CS"/>
</dbReference>
<dbReference type="SUPFAM" id="SSF89796">
    <property type="entry name" value="CoA-transferase family III (CaiB/BaiF)"/>
    <property type="match status" value="1"/>
</dbReference>
<comment type="caution">
    <text evidence="9">The sequence shown here is derived from an EMBL/GenBank/DDBJ whole genome shotgun (WGS) entry which is preliminary data.</text>
</comment>
<organism evidence="9 10">
    <name type="scientific">Aspergillus niger</name>
    <dbReference type="NCBI Taxonomy" id="5061"/>
    <lineage>
        <taxon>Eukaryota</taxon>
        <taxon>Fungi</taxon>
        <taxon>Dikarya</taxon>
        <taxon>Ascomycota</taxon>
        <taxon>Pezizomycotina</taxon>
        <taxon>Eurotiomycetes</taxon>
        <taxon>Eurotiomycetidae</taxon>
        <taxon>Eurotiales</taxon>
        <taxon>Aspergillaceae</taxon>
        <taxon>Aspergillus</taxon>
        <taxon>Aspergillus subgen. Circumdati</taxon>
    </lineage>
</organism>
<dbReference type="GO" id="GO:0047369">
    <property type="term" value="F:succinate-hydroxymethylglutarate CoA-transferase activity"/>
    <property type="evidence" value="ECO:0007669"/>
    <property type="project" value="TreeGrafter"/>
</dbReference>
<evidence type="ECO:0000256" key="2">
    <source>
        <dbReference type="ARBA" id="ARBA00022679"/>
    </source>
</evidence>
<dbReference type="InterPro" id="IPR050483">
    <property type="entry name" value="CoA-transferase_III_domain"/>
</dbReference>
<dbReference type="InterPro" id="IPR019787">
    <property type="entry name" value="Znf_PHD-finger"/>
</dbReference>
<dbReference type="Gene3D" id="3.40.50.10540">
    <property type="entry name" value="Crotonobetainyl-coa:carnitine coa-transferase, domain 1"/>
    <property type="match status" value="1"/>
</dbReference>
<dbReference type="VEuPathDB" id="FungiDB:M747DRAFT_88201"/>
<keyword evidence="4 6" id="KW-0863">Zinc-finger</keyword>
<dbReference type="Pfam" id="PF02515">
    <property type="entry name" value="CoA_transf_3"/>
    <property type="match status" value="1"/>
</dbReference>
<dbReference type="Gene3D" id="3.30.1540.10">
    <property type="entry name" value="formyl-coa transferase, domain 3"/>
    <property type="match status" value="1"/>
</dbReference>
<gene>
    <name evidence="9" type="ORF">ABL_07072</name>
</gene>
<dbReference type="VEuPathDB" id="FungiDB:M747DRAFT_229103"/>
<dbReference type="VEuPathDB" id="FungiDB:ATCC64974_107730"/>
<dbReference type="SUPFAM" id="SSF57903">
    <property type="entry name" value="FYVE/PHD zinc finger"/>
    <property type="match status" value="1"/>
</dbReference>
<dbReference type="FunFam" id="3.30.1540.10:FF:000005">
    <property type="entry name" value="succinate--hydroxymethylglutarate CoA-transferase isoform X4"/>
    <property type="match status" value="1"/>
</dbReference>
<dbReference type="VEuPathDB" id="FungiDB:An18g05120"/>
<dbReference type="InterPro" id="IPR013083">
    <property type="entry name" value="Znf_RING/FYVE/PHD"/>
</dbReference>
<dbReference type="PANTHER" id="PTHR48207">
    <property type="entry name" value="SUCCINATE--HYDROXYMETHYLGLUTARATE COA-TRANSFERASE"/>
    <property type="match status" value="1"/>
</dbReference>
<dbReference type="VEuPathDB" id="FungiDB:ASPNIDRAFT2_1097204"/>
<dbReference type="Pfam" id="PF00628">
    <property type="entry name" value="PHD"/>
    <property type="match status" value="1"/>
</dbReference>
<dbReference type="SMART" id="SM00249">
    <property type="entry name" value="PHD"/>
    <property type="match status" value="1"/>
</dbReference>
<dbReference type="Gene3D" id="3.30.40.10">
    <property type="entry name" value="Zinc/RING finger domain, C3HC4 (zinc finger)"/>
    <property type="match status" value="1"/>
</dbReference>
<dbReference type="InterPro" id="IPR003673">
    <property type="entry name" value="CoA-Trfase_fam_III"/>
</dbReference>
<dbReference type="GO" id="GO:0008270">
    <property type="term" value="F:zinc ion binding"/>
    <property type="evidence" value="ECO:0007669"/>
    <property type="project" value="UniProtKB-KW"/>
</dbReference>
<dbReference type="InterPro" id="IPR011011">
    <property type="entry name" value="Znf_FYVE_PHD"/>
</dbReference>
<dbReference type="InterPro" id="IPR001965">
    <property type="entry name" value="Znf_PHD"/>
</dbReference>
<evidence type="ECO:0000256" key="5">
    <source>
        <dbReference type="ARBA" id="ARBA00022833"/>
    </source>
</evidence>
<dbReference type="PROSITE" id="PS01359">
    <property type="entry name" value="ZF_PHD_1"/>
    <property type="match status" value="1"/>
</dbReference>
<dbReference type="GO" id="GO:0005739">
    <property type="term" value="C:mitochondrion"/>
    <property type="evidence" value="ECO:0007669"/>
    <property type="project" value="TreeGrafter"/>
</dbReference>
<dbReference type="InterPro" id="IPR044855">
    <property type="entry name" value="CoA-Trfase_III_dom3_sf"/>
</dbReference>
<dbReference type="InterPro" id="IPR023606">
    <property type="entry name" value="CoA-Trfase_III_dom_1_sf"/>
</dbReference>
<evidence type="ECO:0000313" key="9">
    <source>
        <dbReference type="EMBL" id="GAQ44411.1"/>
    </source>
</evidence>
<evidence type="ECO:0000313" key="10">
    <source>
        <dbReference type="Proteomes" id="UP000068243"/>
    </source>
</evidence>
<dbReference type="PROSITE" id="PS50016">
    <property type="entry name" value="ZF_PHD_2"/>
    <property type="match status" value="1"/>
</dbReference>
<feature type="region of interest" description="Disordered" evidence="7">
    <location>
        <begin position="597"/>
        <end position="676"/>
    </location>
</feature>
<evidence type="ECO:0000256" key="1">
    <source>
        <dbReference type="ARBA" id="ARBA00008383"/>
    </source>
</evidence>
<dbReference type="PANTHER" id="PTHR48207:SF3">
    <property type="entry name" value="SUCCINATE--HYDROXYMETHYLGLUTARATE COA-TRANSFERASE"/>
    <property type="match status" value="1"/>
</dbReference>
<keyword evidence="5" id="KW-0862">Zinc</keyword>
<dbReference type="EMBL" id="BCMY01000012">
    <property type="protein sequence ID" value="GAQ44411.1"/>
    <property type="molecule type" value="Genomic_DNA"/>
</dbReference>
<feature type="region of interest" description="Disordered" evidence="7">
    <location>
        <begin position="990"/>
        <end position="1052"/>
    </location>
</feature>
<feature type="region of interest" description="Disordered" evidence="7">
    <location>
        <begin position="705"/>
        <end position="799"/>
    </location>
</feature>
<evidence type="ECO:0000256" key="3">
    <source>
        <dbReference type="ARBA" id="ARBA00022723"/>
    </source>
</evidence>
<dbReference type="PaxDb" id="5061-CADANGAP00013884"/>
<accession>A0A100IP08</accession>
<protein>
    <submittedName>
        <fullName evidence="9">PHD finger domain protein</fullName>
    </submittedName>
</protein>
<feature type="compositionally biased region" description="Low complexity" evidence="7">
    <location>
        <begin position="468"/>
        <end position="513"/>
    </location>
</feature>
<dbReference type="CDD" id="cd15502">
    <property type="entry name" value="PHD_Phf1p_Phf2p_like"/>
    <property type="match status" value="1"/>
</dbReference>
<feature type="compositionally biased region" description="Low complexity" evidence="7">
    <location>
        <begin position="994"/>
        <end position="1008"/>
    </location>
</feature>
<dbReference type="VEuPathDB" id="FungiDB:An18g05110"/>
<comment type="similarity">
    <text evidence="1">Belongs to the CoA-transferase III family.</text>
</comment>
<dbReference type="VEuPathDB" id="FungiDB:ASPNIDRAFT2_1226520"/>
<evidence type="ECO:0000256" key="6">
    <source>
        <dbReference type="PROSITE-ProRule" id="PRU00146"/>
    </source>
</evidence>
<sequence>MNLTAALRVQRACVARRSIYLPRRTTQWRSYSSAVSDDTLPLKGIRVLDMTRVLAGPYCTQILGDLGADVIKVEHPVRGDDTRAWGPPYATYTDGSEGPGESAYYLGVNRNKKSIGLSFAHKSGVEILHRLAKECDVLVENYLPGSLKKYNMDYETLRSINPKLIYASITGYGQTGPYSNRAGYDVMVEAEMGLMHITGSREGEPVKVGVAVTDLTTGLYTSNAIMAALLARARTGKGQHIDACLSDCQVATLANIASSALISGKKDSGRWGTAHPSIVPYRSYKTLDGDILFGGGNDRLFGVLCDRLGHPEWKTDPRFVTNSDRVKHRTDIDGLIEETVKQKTTQEWLEILEGSGMPYAAVNDIQGTLNHSHVQARGMVAEIDHPACGPIKLVNTPIKYSHATPGIRTPPPTLGQHTDEILGEVLECGVQSKSTKTTEQLCTSTRLGDMSPHNGAPSSQASIETAPSSAHGTLHTTTTTSGSPPSDSSRSISIGSSLGLPPSLPGRPSSVPSKRVEIPRLSAATTELLARVTGNLKGPQQRNDNDRFVTWNPSTVTRTFESQNSNSTMGKMRASSTIIELPTAPFVYSNTVAPPAVPQPASPAPQGTTGDIVKSTNLPNLAPKPPGTTPIDAVSRHSGSPVSVNVDLKPTSSTPVDAVSRQSASPIPVNIAPKPSTTPVGAVLAPTQLTAPTSAELTAEIKIAPKPNGTLSNGAAPASTPLPTPQEPQPAAKSKRPQTAAGSRQRKGAANGNKRGKKRKRNNDSDGEDIIRAGDSSSDESDVAPTATQTKSGRLVNRPSLYVPAPSAPAVAKEVSNSADASDYAAIARKRKRIHRRGKDAIITCLHCQRGHSPLSNSIVFCDECNAAWHQLCHDPPIGADVVAVKEKEWFCRECRPVEISVIQPTVVRSNPDLTSGPLVPNYPPLSIPKGEVGAAEFSADERRGFLSGLSHATLVELLMTISDNNPILPMFPEDMRDLQSSKFAFRLPISDAPTPSTSVSGNVSTSNDTRDSTSASTEVNKHNEDSVPDATSSSSTRRRYEEISDDDSEYEFQEHRLYPRAGNGFRLSLNVDDMDIMREDPACPTFSYSLHGPAQVRAQLNEMVPVWGT</sequence>
<evidence type="ECO:0000256" key="4">
    <source>
        <dbReference type="ARBA" id="ARBA00022771"/>
    </source>
</evidence>
<feature type="region of interest" description="Disordered" evidence="7">
    <location>
        <begin position="445"/>
        <end position="516"/>
    </location>
</feature>
<evidence type="ECO:0000256" key="7">
    <source>
        <dbReference type="SAM" id="MobiDB-lite"/>
    </source>
</evidence>
<evidence type="ECO:0000259" key="8">
    <source>
        <dbReference type="PROSITE" id="PS50016"/>
    </source>
</evidence>
<dbReference type="VEuPathDB" id="FungiDB:ATCC64974_107740"/>
<dbReference type="OrthoDB" id="5863171at2759"/>
<reference evidence="10" key="1">
    <citation type="journal article" date="2016" name="Genome Announc.">
        <title>Draft genome sequence of Aspergillus niger strain An76.</title>
        <authorList>
            <person name="Gong W."/>
            <person name="Cheng Z."/>
            <person name="Zhang H."/>
            <person name="Liu L."/>
            <person name="Gao P."/>
            <person name="Wang L."/>
        </authorList>
    </citation>
    <scope>NUCLEOTIDE SEQUENCE [LARGE SCALE GENOMIC DNA]</scope>
    <source>
        <strain evidence="10">An76</strain>
    </source>
</reference>
<name>A0A100IP08_ASPNG</name>
<feature type="compositionally biased region" description="Polar residues" evidence="7">
    <location>
        <begin position="456"/>
        <end position="467"/>
    </location>
</feature>
<keyword evidence="3" id="KW-0479">Metal-binding</keyword>
<dbReference type="OMA" id="LPMFPED"/>
<dbReference type="Proteomes" id="UP000068243">
    <property type="component" value="Unassembled WGS sequence"/>
</dbReference>
<keyword evidence="2" id="KW-0808">Transferase</keyword>
<feature type="compositionally biased region" description="Polar residues" evidence="7">
    <location>
        <begin position="650"/>
        <end position="665"/>
    </location>
</feature>
<proteinExistence type="inferred from homology"/>